<reference evidence="1 2" key="1">
    <citation type="journal article" date="2011" name="J. Bacteriol.">
        <title>Draft genome sequence of the marine bacterium Streptomyces griseoaurantiacus M045, which produces novel manumycin-type antibiotics with a pABA core component.</title>
        <authorList>
            <person name="Li F."/>
            <person name="Jiang P."/>
            <person name="Zheng H."/>
            <person name="Wang S."/>
            <person name="Zhao G."/>
            <person name="Qin S."/>
            <person name="Liu Z."/>
        </authorList>
    </citation>
    <scope>NUCLEOTIDE SEQUENCE [LARGE SCALE GENOMIC DNA]</scope>
    <source>
        <strain evidence="1 2">M045</strain>
    </source>
</reference>
<accession>F3NDW8</accession>
<comment type="caution">
    <text evidence="1">The sequence shown here is derived from an EMBL/GenBank/DDBJ whole genome shotgun (WGS) entry which is preliminary data.</text>
</comment>
<dbReference type="STRING" id="996637.SGM_1332"/>
<dbReference type="AlphaFoldDB" id="F3NDW8"/>
<gene>
    <name evidence="1" type="ORF">SGM_1332</name>
</gene>
<evidence type="ECO:0000313" key="1">
    <source>
        <dbReference type="EMBL" id="EGG48396.1"/>
    </source>
</evidence>
<sequence length="62" mass="6390">MLLRGVGRVTGGAGGMGTRWVRVCDLVRIGGPVRVDVGWCRGPGRTDADGIRGCGASLEGYS</sequence>
<organism evidence="1 2">
    <name type="scientific">Streptomyces griseoaurantiacus M045</name>
    <dbReference type="NCBI Taxonomy" id="996637"/>
    <lineage>
        <taxon>Bacteria</taxon>
        <taxon>Bacillati</taxon>
        <taxon>Actinomycetota</taxon>
        <taxon>Actinomycetes</taxon>
        <taxon>Kitasatosporales</taxon>
        <taxon>Streptomycetaceae</taxon>
        <taxon>Streptomyces</taxon>
        <taxon>Streptomyces aurantiacus group</taxon>
    </lineage>
</organism>
<proteinExistence type="predicted"/>
<evidence type="ECO:0000313" key="2">
    <source>
        <dbReference type="Proteomes" id="UP000003022"/>
    </source>
</evidence>
<dbReference type="Proteomes" id="UP000003022">
    <property type="component" value="Unassembled WGS sequence"/>
</dbReference>
<protein>
    <submittedName>
        <fullName evidence="1">Uncharacterized protein</fullName>
    </submittedName>
</protein>
<dbReference type="EMBL" id="AEYX01000024">
    <property type="protein sequence ID" value="EGG48396.1"/>
    <property type="molecule type" value="Genomic_DNA"/>
</dbReference>
<keyword evidence="2" id="KW-1185">Reference proteome</keyword>
<name>F3NDW8_9ACTN</name>